<dbReference type="Proteomes" id="UP000013063">
    <property type="component" value="Unassembled WGS sequence"/>
</dbReference>
<dbReference type="Pfam" id="PF07715">
    <property type="entry name" value="Plug"/>
    <property type="match status" value="1"/>
</dbReference>
<keyword evidence="2 8" id="KW-0813">Transport</keyword>
<keyword evidence="5 9" id="KW-0798">TonB box</keyword>
<dbReference type="SUPFAM" id="SSF56935">
    <property type="entry name" value="Porins"/>
    <property type="match status" value="1"/>
</dbReference>
<dbReference type="InterPro" id="IPR039426">
    <property type="entry name" value="TonB-dep_rcpt-like"/>
</dbReference>
<comment type="caution">
    <text evidence="12">The sequence shown here is derived from an EMBL/GenBank/DDBJ whole genome shotgun (WGS) entry which is preliminary data.</text>
</comment>
<dbReference type="InterPro" id="IPR036942">
    <property type="entry name" value="Beta-barrel_TonB_sf"/>
</dbReference>
<feature type="domain" description="TonB-dependent receptor-like beta-barrel" evidence="10">
    <location>
        <begin position="195"/>
        <end position="634"/>
    </location>
</feature>
<evidence type="ECO:0000259" key="11">
    <source>
        <dbReference type="Pfam" id="PF07715"/>
    </source>
</evidence>
<dbReference type="PANTHER" id="PTHR30069:SF37">
    <property type="entry name" value="FERRIC VIBRIOBACTIN RECEPTOR VIUA"/>
    <property type="match status" value="1"/>
</dbReference>
<dbReference type="GO" id="GO:0044718">
    <property type="term" value="P:siderophore transmembrane transport"/>
    <property type="evidence" value="ECO:0007669"/>
    <property type="project" value="TreeGrafter"/>
</dbReference>
<dbReference type="Pfam" id="PF00593">
    <property type="entry name" value="TonB_dep_Rec_b-barrel"/>
    <property type="match status" value="1"/>
</dbReference>
<accession>R0CXU9</accession>
<evidence type="ECO:0000256" key="6">
    <source>
        <dbReference type="ARBA" id="ARBA00023136"/>
    </source>
</evidence>
<evidence type="ECO:0000256" key="5">
    <source>
        <dbReference type="ARBA" id="ARBA00023077"/>
    </source>
</evidence>
<evidence type="ECO:0000256" key="8">
    <source>
        <dbReference type="PROSITE-ProRule" id="PRU01360"/>
    </source>
</evidence>
<dbReference type="eggNOG" id="COG4206">
    <property type="taxonomic scope" value="Bacteria"/>
</dbReference>
<sequence precursor="true">MPLDIPPPVDAVVVTAARLPAPLADAAFSIARVDGEDLARASRVDEAITATPGVSLFRRTSSLSANPTTQGVSLRGIAPSGAGRALVLLDGVPLNDPFGGWVIWSQLAPSAVSGADIVRGAGAGPYGAGALTGVISLRERDAGGAFELARAQRGEVDASGDGVVKLGQAQVYGALSFQDSDGYTPVRGPARGAADTKTSLTTRSASVRVDAPTGLGTLSVRASTFDDKRGAGLAGANANASGDILSATLAQAPRGRRPGWRLQVWRQASDLFNSSVAVAANRASTTPANSQDRTPAVGEGANLAIRLQSGALQWEVGADARRNKGEERERFRYLNGAYNSQRTAGGETSVAGVYVDGAWQAGTWLVAGGLRADHWESRGGYRVERSLITGALLLNETPADRQGDLMSFRLGARKTLEGGATLRAAAYSGFRPPTLNELHRPFRVGNDVTESNPNLKPEALKGLELGFGRDGATGRGEVTVFWNRIEDAIANVTIGVGPGTFPRAGFIPAGGVLRQRLNISAIEAVGVEGQARREVAGVVLRAAFAVTDARVVGAGLAPQLEGKRPAQAPIWSATAGLTAPLAAKLSLDLDVTYEGKRFEDDLNSRVLSPAAKIDARLEWRPTPHARIYLAADNLLDKNVEVSRTVDGIAGLDAPRTVRMGIGYSY</sequence>
<dbReference type="RefSeq" id="WP_004621216.1">
    <property type="nucleotide sequence ID" value="NZ_APMP01000019.1"/>
</dbReference>
<dbReference type="PROSITE" id="PS52016">
    <property type="entry name" value="TONB_DEPENDENT_REC_3"/>
    <property type="match status" value="1"/>
</dbReference>
<evidence type="ECO:0000256" key="7">
    <source>
        <dbReference type="ARBA" id="ARBA00023237"/>
    </source>
</evidence>
<evidence type="ECO:0000313" key="13">
    <source>
        <dbReference type="Proteomes" id="UP000013063"/>
    </source>
</evidence>
<dbReference type="PANTHER" id="PTHR30069">
    <property type="entry name" value="TONB-DEPENDENT OUTER MEMBRANE RECEPTOR"/>
    <property type="match status" value="1"/>
</dbReference>
<keyword evidence="3 8" id="KW-1134">Transmembrane beta strand</keyword>
<keyword evidence="13" id="KW-1185">Reference proteome</keyword>
<dbReference type="InterPro" id="IPR000531">
    <property type="entry name" value="Beta-barrel_TonB"/>
</dbReference>
<comment type="similarity">
    <text evidence="8 9">Belongs to the TonB-dependent receptor family.</text>
</comment>
<keyword evidence="6 8" id="KW-0472">Membrane</keyword>
<evidence type="ECO:0000259" key="10">
    <source>
        <dbReference type="Pfam" id="PF00593"/>
    </source>
</evidence>
<evidence type="ECO:0000313" key="12">
    <source>
        <dbReference type="EMBL" id="ENZ81306.1"/>
    </source>
</evidence>
<gene>
    <name evidence="12" type="ORF">OR37_02864</name>
</gene>
<dbReference type="Gene3D" id="2.170.130.10">
    <property type="entry name" value="TonB-dependent receptor, plug domain"/>
    <property type="match status" value="1"/>
</dbReference>
<feature type="domain" description="TonB-dependent receptor plug" evidence="11">
    <location>
        <begin position="23"/>
        <end position="134"/>
    </location>
</feature>
<keyword evidence="4 8" id="KW-0812">Transmembrane</keyword>
<evidence type="ECO:0000256" key="2">
    <source>
        <dbReference type="ARBA" id="ARBA00022448"/>
    </source>
</evidence>
<dbReference type="AlphaFoldDB" id="R0CXU9"/>
<keyword evidence="7 8" id="KW-0998">Cell outer membrane</keyword>
<name>R0CXU9_CAUVI</name>
<dbReference type="InterPro" id="IPR037066">
    <property type="entry name" value="Plug_dom_sf"/>
</dbReference>
<evidence type="ECO:0000256" key="9">
    <source>
        <dbReference type="RuleBase" id="RU003357"/>
    </source>
</evidence>
<dbReference type="InterPro" id="IPR012910">
    <property type="entry name" value="Plug_dom"/>
</dbReference>
<dbReference type="STRING" id="1292034.OR37_02864"/>
<evidence type="ECO:0008006" key="14">
    <source>
        <dbReference type="Google" id="ProtNLM"/>
    </source>
</evidence>
<evidence type="ECO:0000256" key="1">
    <source>
        <dbReference type="ARBA" id="ARBA00004571"/>
    </source>
</evidence>
<evidence type="ECO:0000256" key="3">
    <source>
        <dbReference type="ARBA" id="ARBA00022452"/>
    </source>
</evidence>
<proteinExistence type="inferred from homology"/>
<dbReference type="GO" id="GO:0009279">
    <property type="term" value="C:cell outer membrane"/>
    <property type="evidence" value="ECO:0007669"/>
    <property type="project" value="UniProtKB-SubCell"/>
</dbReference>
<comment type="subcellular location">
    <subcellularLocation>
        <location evidence="1 8">Cell outer membrane</location>
        <topology evidence="1 8">Multi-pass membrane protein</topology>
    </subcellularLocation>
</comment>
<dbReference type="OrthoDB" id="7374174at2"/>
<dbReference type="EMBL" id="APMP01000019">
    <property type="protein sequence ID" value="ENZ81306.1"/>
    <property type="molecule type" value="Genomic_DNA"/>
</dbReference>
<dbReference type="Gene3D" id="2.40.170.20">
    <property type="entry name" value="TonB-dependent receptor, beta-barrel domain"/>
    <property type="match status" value="1"/>
</dbReference>
<organism evidence="12 13">
    <name type="scientific">Caulobacter vibrioides OR37</name>
    <dbReference type="NCBI Taxonomy" id="1292034"/>
    <lineage>
        <taxon>Bacteria</taxon>
        <taxon>Pseudomonadati</taxon>
        <taxon>Pseudomonadota</taxon>
        <taxon>Alphaproteobacteria</taxon>
        <taxon>Caulobacterales</taxon>
        <taxon>Caulobacteraceae</taxon>
        <taxon>Caulobacter</taxon>
    </lineage>
</organism>
<protein>
    <recommendedName>
        <fullName evidence="14">TonB-dependent receptor</fullName>
    </recommendedName>
</protein>
<dbReference type="GO" id="GO:0015344">
    <property type="term" value="F:siderophore uptake transmembrane transporter activity"/>
    <property type="evidence" value="ECO:0007669"/>
    <property type="project" value="TreeGrafter"/>
</dbReference>
<evidence type="ECO:0000256" key="4">
    <source>
        <dbReference type="ARBA" id="ARBA00022692"/>
    </source>
</evidence>
<reference evidence="12 13" key="1">
    <citation type="journal article" date="2013" name="Genome Announc.">
        <title>Draft Genome Sequence for Caulobacter sp. Strain OR37, a Bacterium Tolerant to Heavy Metals.</title>
        <authorList>
            <person name="Utturkar S.M."/>
            <person name="Bollmann A."/>
            <person name="Brzoska R.M."/>
            <person name="Klingeman D.M."/>
            <person name="Epstein S.E."/>
            <person name="Palumbo A.V."/>
            <person name="Brown S.D."/>
        </authorList>
    </citation>
    <scope>NUCLEOTIDE SEQUENCE [LARGE SCALE GENOMIC DNA]</scope>
    <source>
        <strain evidence="12 13">OR37</strain>
    </source>
</reference>
<dbReference type="PATRIC" id="fig|1292034.3.peg.2845"/>